<dbReference type="PIRSF" id="PIRSF036382">
    <property type="entry name" value="RR_antiterm"/>
    <property type="match status" value="1"/>
</dbReference>
<dbReference type="InterPro" id="IPR001789">
    <property type="entry name" value="Sig_transdc_resp-reg_receiver"/>
</dbReference>
<evidence type="ECO:0000256" key="3">
    <source>
        <dbReference type="PROSITE-ProRule" id="PRU00169"/>
    </source>
</evidence>
<gene>
    <name evidence="6" type="ORF">H9L42_15080</name>
</gene>
<comment type="function">
    <text evidence="2">May play the central regulatory role in sporulation. It may be an element of the effector pathway responsible for the activation of sporulation genes in response to nutritional stress. Spo0A may act in concert with spo0H (a sigma factor) to control the expression of some genes that are critical to the sporulation process.</text>
</comment>
<proteinExistence type="predicted"/>
<dbReference type="Proteomes" id="UP000602647">
    <property type="component" value="Unassembled WGS sequence"/>
</dbReference>
<dbReference type="GO" id="GO:0003723">
    <property type="term" value="F:RNA binding"/>
    <property type="evidence" value="ECO:0007669"/>
    <property type="project" value="InterPro"/>
</dbReference>
<reference evidence="6" key="1">
    <citation type="submission" date="2020-08" db="EMBL/GenBank/DDBJ databases">
        <title>Genome public.</title>
        <authorList>
            <person name="Liu C."/>
            <person name="Sun Q."/>
        </authorList>
    </citation>
    <scope>NUCLEOTIDE SEQUENCE</scope>
    <source>
        <strain evidence="6">BX12</strain>
    </source>
</reference>
<feature type="domain" description="Response regulatory" evidence="4">
    <location>
        <begin position="4"/>
        <end position="119"/>
    </location>
</feature>
<keyword evidence="7" id="KW-1185">Reference proteome</keyword>
<sequence>MKKRIVLADDDTITRLDLKESLEGAGYEVAGEADDGFDAIELCHKLNPDIVLLDIKMPMLDGLSAAKILYEEGAKICVVMLTAYSDENFVKKAGDFGVMGYIVKPVPENSLAPTIEIAWKRYNELLDAQKEIQKKERELKQRKTIERAKGIIMNKQNMDEKSAYAYMRKVSMNKRLSMDKVAEIIIMSDSIKNK</sequence>
<feature type="modified residue" description="4-aspartylphosphate" evidence="3">
    <location>
        <position position="54"/>
    </location>
</feature>
<dbReference type="EMBL" id="JACRYT010000026">
    <property type="protein sequence ID" value="MBC6681144.1"/>
    <property type="molecule type" value="Genomic_DNA"/>
</dbReference>
<evidence type="ECO:0000259" key="5">
    <source>
        <dbReference type="PROSITE" id="PS50921"/>
    </source>
</evidence>
<dbReference type="InterPro" id="IPR008327">
    <property type="entry name" value="Sig_transdc_resp-reg_antiterm"/>
</dbReference>
<dbReference type="Pfam" id="PF00072">
    <property type="entry name" value="Response_reg"/>
    <property type="match status" value="1"/>
</dbReference>
<dbReference type="Pfam" id="PF03861">
    <property type="entry name" value="ANTAR"/>
    <property type="match status" value="1"/>
</dbReference>
<comment type="caution">
    <text evidence="6">The sequence shown here is derived from an EMBL/GenBank/DDBJ whole genome shotgun (WGS) entry which is preliminary data.</text>
</comment>
<dbReference type="SMART" id="SM00448">
    <property type="entry name" value="REC"/>
    <property type="match status" value="1"/>
</dbReference>
<evidence type="ECO:0000259" key="4">
    <source>
        <dbReference type="PROSITE" id="PS50110"/>
    </source>
</evidence>
<dbReference type="PROSITE" id="PS50921">
    <property type="entry name" value="ANTAR"/>
    <property type="match status" value="1"/>
</dbReference>
<evidence type="ECO:0000256" key="2">
    <source>
        <dbReference type="ARBA" id="ARBA00024867"/>
    </source>
</evidence>
<dbReference type="Gene3D" id="1.10.10.10">
    <property type="entry name" value="Winged helix-like DNA-binding domain superfamily/Winged helix DNA-binding domain"/>
    <property type="match status" value="1"/>
</dbReference>
<name>A0A923NM98_9FIRM</name>
<dbReference type="InterPro" id="IPR005561">
    <property type="entry name" value="ANTAR"/>
</dbReference>
<dbReference type="SUPFAM" id="SSF52172">
    <property type="entry name" value="CheY-like"/>
    <property type="match status" value="1"/>
</dbReference>
<dbReference type="InterPro" id="IPR036388">
    <property type="entry name" value="WH-like_DNA-bd_sf"/>
</dbReference>
<organism evidence="6 7">
    <name type="scientific">Zhenpiania hominis</name>
    <dbReference type="NCBI Taxonomy" id="2763644"/>
    <lineage>
        <taxon>Bacteria</taxon>
        <taxon>Bacillati</taxon>
        <taxon>Bacillota</taxon>
        <taxon>Clostridia</taxon>
        <taxon>Peptostreptococcales</taxon>
        <taxon>Anaerovoracaceae</taxon>
        <taxon>Zhenpiania</taxon>
    </lineage>
</organism>
<dbReference type="RefSeq" id="WP_187304240.1">
    <property type="nucleotide sequence ID" value="NZ_JACRYT010000026.1"/>
</dbReference>
<dbReference type="PANTHER" id="PTHR43367:SF1">
    <property type="entry name" value="TWO-COMPONENT RESPONSE REGULATOR-LIKE APRR6-RELATED"/>
    <property type="match status" value="1"/>
</dbReference>
<feature type="domain" description="ANTAR" evidence="5">
    <location>
        <begin position="125"/>
        <end position="186"/>
    </location>
</feature>
<evidence type="ECO:0000313" key="7">
    <source>
        <dbReference type="Proteomes" id="UP000602647"/>
    </source>
</evidence>
<dbReference type="PANTHER" id="PTHR43367">
    <property type="match status" value="1"/>
</dbReference>
<keyword evidence="3" id="KW-0597">Phosphoprotein</keyword>
<protein>
    <recommendedName>
        <fullName evidence="1">Stage 0 sporulation protein A homolog</fullName>
    </recommendedName>
</protein>
<evidence type="ECO:0000256" key="1">
    <source>
        <dbReference type="ARBA" id="ARBA00018672"/>
    </source>
</evidence>
<dbReference type="GO" id="GO:0000160">
    <property type="term" value="P:phosphorelay signal transduction system"/>
    <property type="evidence" value="ECO:0007669"/>
    <property type="project" value="InterPro"/>
</dbReference>
<dbReference type="PROSITE" id="PS50110">
    <property type="entry name" value="RESPONSE_REGULATORY"/>
    <property type="match status" value="1"/>
</dbReference>
<dbReference type="AlphaFoldDB" id="A0A923NM98"/>
<evidence type="ECO:0000313" key="6">
    <source>
        <dbReference type="EMBL" id="MBC6681144.1"/>
    </source>
</evidence>
<dbReference type="Gene3D" id="3.40.50.2300">
    <property type="match status" value="1"/>
</dbReference>
<dbReference type="InterPro" id="IPR011006">
    <property type="entry name" value="CheY-like_superfamily"/>
</dbReference>
<dbReference type="SMART" id="SM01012">
    <property type="entry name" value="ANTAR"/>
    <property type="match status" value="1"/>
</dbReference>
<accession>A0A923NM98</accession>